<comment type="similarity">
    <text evidence="5">Belongs to the class-III pyridoxal-phosphate-dependent aminotransferase family.</text>
</comment>
<evidence type="ECO:0000256" key="3">
    <source>
        <dbReference type="ARBA" id="ARBA00022679"/>
    </source>
</evidence>
<dbReference type="Gene3D" id="3.40.640.10">
    <property type="entry name" value="Type I PLP-dependent aspartate aminotransferase-like (Major domain)"/>
    <property type="match status" value="1"/>
</dbReference>
<evidence type="ECO:0000256" key="5">
    <source>
        <dbReference type="RuleBase" id="RU003560"/>
    </source>
</evidence>
<protein>
    <submittedName>
        <fullName evidence="6">Aspartate aminotransferase family protein</fullName>
    </submittedName>
</protein>
<dbReference type="Proteomes" id="UP001500449">
    <property type="component" value="Unassembled WGS sequence"/>
</dbReference>
<sequence length="434" mass="44593">MPDPQLVQDAPALYRREQAVLAATQRLRFFPLAVVAGEGCRLVEEGGRRVLDLSASWAIASLGYGHPAVRDAVSRAMSAMAGVGLVSTCNVEAVQLAEALLACTPGTGERRVYLGHSGSDANEATVRTIRRATGRPGVLAFHGSYHGGLAGSSQFSGLMVDAGEQADGDLSLLPYPSGPSAAEDAQATLTQLDALLEQRGDTIAALLCEPIVSDGGVLVPPPGFLAAVHERLTSAGVLLVCDEVKVGLGRTGLLHAFQHEGITPDVVTFGKALGGGLPISAAVGPAHVFDTAEAFTMLGTAGNPVAAAAAGAVLRTIVEEDLAGAAAARGDQLRAGLEQLRSRHPAVVDVRGRGLSLGVQLGATSTAAKVCYRAWELGLVLYPVGPDSDVLEITPPLVISPAEVEEALALLDQALADVEAGAVSDETVGRYQGW</sequence>
<accession>A0ABN2MIP4</accession>
<keyword evidence="2 6" id="KW-0032">Aminotransferase</keyword>
<dbReference type="InterPro" id="IPR015422">
    <property type="entry name" value="PyrdxlP-dep_Trfase_small"/>
</dbReference>
<evidence type="ECO:0000313" key="6">
    <source>
        <dbReference type="EMBL" id="GAA1828649.1"/>
    </source>
</evidence>
<dbReference type="PROSITE" id="PS00600">
    <property type="entry name" value="AA_TRANSFER_CLASS_3"/>
    <property type="match status" value="1"/>
</dbReference>
<dbReference type="InterPro" id="IPR005814">
    <property type="entry name" value="Aminotrans_3"/>
</dbReference>
<dbReference type="InterPro" id="IPR015421">
    <property type="entry name" value="PyrdxlP-dep_Trfase_major"/>
</dbReference>
<dbReference type="PANTHER" id="PTHR11986">
    <property type="entry name" value="AMINOTRANSFERASE CLASS III"/>
    <property type="match status" value="1"/>
</dbReference>
<reference evidence="6 7" key="1">
    <citation type="journal article" date="2019" name="Int. J. Syst. Evol. Microbiol.">
        <title>The Global Catalogue of Microorganisms (GCM) 10K type strain sequencing project: providing services to taxonomists for standard genome sequencing and annotation.</title>
        <authorList>
            <consortium name="The Broad Institute Genomics Platform"/>
            <consortium name="The Broad Institute Genome Sequencing Center for Infectious Disease"/>
            <person name="Wu L."/>
            <person name="Ma J."/>
        </authorList>
    </citation>
    <scope>NUCLEOTIDE SEQUENCE [LARGE SCALE GENOMIC DNA]</scope>
    <source>
        <strain evidence="6 7">JCM 16009</strain>
    </source>
</reference>
<dbReference type="RefSeq" id="WP_344411674.1">
    <property type="nucleotide sequence ID" value="NZ_BAAAQK010000001.1"/>
</dbReference>
<dbReference type="SUPFAM" id="SSF53383">
    <property type="entry name" value="PLP-dependent transferases"/>
    <property type="match status" value="1"/>
</dbReference>
<organism evidence="6 7">
    <name type="scientific">Pseudonocardia ailaonensis</name>
    <dbReference type="NCBI Taxonomy" id="367279"/>
    <lineage>
        <taxon>Bacteria</taxon>
        <taxon>Bacillati</taxon>
        <taxon>Actinomycetota</taxon>
        <taxon>Actinomycetes</taxon>
        <taxon>Pseudonocardiales</taxon>
        <taxon>Pseudonocardiaceae</taxon>
        <taxon>Pseudonocardia</taxon>
    </lineage>
</organism>
<dbReference type="Gene3D" id="3.90.1150.10">
    <property type="entry name" value="Aspartate Aminotransferase, domain 1"/>
    <property type="match status" value="1"/>
</dbReference>
<proteinExistence type="inferred from homology"/>
<keyword evidence="4 5" id="KW-0663">Pyridoxal phosphate</keyword>
<evidence type="ECO:0000256" key="4">
    <source>
        <dbReference type="ARBA" id="ARBA00022898"/>
    </source>
</evidence>
<dbReference type="GO" id="GO:0008483">
    <property type="term" value="F:transaminase activity"/>
    <property type="evidence" value="ECO:0007669"/>
    <property type="project" value="UniProtKB-KW"/>
</dbReference>
<evidence type="ECO:0000256" key="2">
    <source>
        <dbReference type="ARBA" id="ARBA00022576"/>
    </source>
</evidence>
<dbReference type="CDD" id="cd00610">
    <property type="entry name" value="OAT_like"/>
    <property type="match status" value="1"/>
</dbReference>
<dbReference type="InterPro" id="IPR049704">
    <property type="entry name" value="Aminotrans_3_PPA_site"/>
</dbReference>
<name>A0ABN2MIP4_9PSEU</name>
<keyword evidence="3" id="KW-0808">Transferase</keyword>
<comment type="caution">
    <text evidence="6">The sequence shown here is derived from an EMBL/GenBank/DDBJ whole genome shotgun (WGS) entry which is preliminary data.</text>
</comment>
<comment type="cofactor">
    <cofactor evidence="1">
        <name>pyridoxal 5'-phosphate</name>
        <dbReference type="ChEBI" id="CHEBI:597326"/>
    </cofactor>
</comment>
<dbReference type="PANTHER" id="PTHR11986:SF79">
    <property type="entry name" value="ACETYLORNITHINE AMINOTRANSFERASE, MITOCHONDRIAL"/>
    <property type="match status" value="1"/>
</dbReference>
<dbReference type="InterPro" id="IPR050103">
    <property type="entry name" value="Class-III_PLP-dep_AT"/>
</dbReference>
<gene>
    <name evidence="6" type="ORF">GCM10009836_03010</name>
</gene>
<evidence type="ECO:0000256" key="1">
    <source>
        <dbReference type="ARBA" id="ARBA00001933"/>
    </source>
</evidence>
<dbReference type="PIRSF" id="PIRSF000521">
    <property type="entry name" value="Transaminase_4ab_Lys_Orn"/>
    <property type="match status" value="1"/>
</dbReference>
<dbReference type="InterPro" id="IPR015424">
    <property type="entry name" value="PyrdxlP-dep_Trfase"/>
</dbReference>
<evidence type="ECO:0000313" key="7">
    <source>
        <dbReference type="Proteomes" id="UP001500449"/>
    </source>
</evidence>
<dbReference type="EMBL" id="BAAAQK010000001">
    <property type="protein sequence ID" value="GAA1828649.1"/>
    <property type="molecule type" value="Genomic_DNA"/>
</dbReference>
<dbReference type="Pfam" id="PF00202">
    <property type="entry name" value="Aminotran_3"/>
    <property type="match status" value="1"/>
</dbReference>
<keyword evidence="7" id="KW-1185">Reference proteome</keyword>